<evidence type="ECO:0000313" key="2">
    <source>
        <dbReference type="Proteomes" id="UP001427805"/>
    </source>
</evidence>
<protein>
    <submittedName>
        <fullName evidence="1">Uncharacterized protein</fullName>
    </submittedName>
</protein>
<keyword evidence="2" id="KW-1185">Reference proteome</keyword>
<evidence type="ECO:0000313" key="1">
    <source>
        <dbReference type="EMBL" id="MEN3747636.1"/>
    </source>
</evidence>
<dbReference type="RefSeq" id="WP_346246634.1">
    <property type="nucleotide sequence ID" value="NZ_JBDIZK010000005.1"/>
</dbReference>
<proteinExistence type="predicted"/>
<dbReference type="Proteomes" id="UP001427805">
    <property type="component" value="Unassembled WGS sequence"/>
</dbReference>
<sequence>MIEVNALAAHAETGSTRNCQKAVLLRVSAAKKVDFGTVGLPMALPCAI</sequence>
<accession>A0ABV0BA76</accession>
<name>A0ABV0BA76_9SPHN</name>
<comment type="caution">
    <text evidence="1">The sequence shown here is derived from an EMBL/GenBank/DDBJ whole genome shotgun (WGS) entry which is preliminary data.</text>
</comment>
<reference evidence="1 2" key="1">
    <citation type="submission" date="2024-05" db="EMBL/GenBank/DDBJ databases">
        <title>Sphingomonas sp. HF-S3 16S ribosomal RNA gene Genome sequencing and assembly.</title>
        <authorList>
            <person name="Lee H."/>
        </authorList>
    </citation>
    <scope>NUCLEOTIDE SEQUENCE [LARGE SCALE GENOMIC DNA]</scope>
    <source>
        <strain evidence="1 2">HF-S3</strain>
    </source>
</reference>
<gene>
    <name evidence="1" type="ORF">TPR58_10685</name>
</gene>
<organism evidence="1 2">
    <name type="scientific">Sphingomonas rustica</name>
    <dbReference type="NCBI Taxonomy" id="3103142"/>
    <lineage>
        <taxon>Bacteria</taxon>
        <taxon>Pseudomonadati</taxon>
        <taxon>Pseudomonadota</taxon>
        <taxon>Alphaproteobacteria</taxon>
        <taxon>Sphingomonadales</taxon>
        <taxon>Sphingomonadaceae</taxon>
        <taxon>Sphingomonas</taxon>
    </lineage>
</organism>
<dbReference type="EMBL" id="JBDIZK010000005">
    <property type="protein sequence ID" value="MEN3747636.1"/>
    <property type="molecule type" value="Genomic_DNA"/>
</dbReference>